<reference evidence="5 6" key="1">
    <citation type="submission" date="2023-10" db="EMBL/GenBank/DDBJ databases">
        <title>Characterization of rhizosphere-enriched actinobacteria from wheat plants lab-grown on chernevaya soil.</title>
        <authorList>
            <person name="Tikhonova E.N."/>
            <person name="Konopkin A."/>
            <person name="Kravchenko I.K."/>
        </authorList>
    </citation>
    <scope>NUCLEOTIDE SEQUENCE [LARGE SCALE GENOMIC DNA]</scope>
    <source>
        <strain evidence="5 6">RR29</strain>
    </source>
</reference>
<protein>
    <submittedName>
        <fullName evidence="5">Helix-turn-helix transcriptional regulator</fullName>
    </submittedName>
</protein>
<dbReference type="InterPro" id="IPR000792">
    <property type="entry name" value="Tscrpt_reg_LuxR_C"/>
</dbReference>
<feature type="domain" description="HTH luxR-type" evidence="4">
    <location>
        <begin position="14"/>
        <end position="79"/>
    </location>
</feature>
<dbReference type="SMART" id="SM00421">
    <property type="entry name" value="HTH_LUXR"/>
    <property type="match status" value="1"/>
</dbReference>
<comment type="caution">
    <text evidence="5">The sequence shown here is derived from an EMBL/GenBank/DDBJ whole genome shotgun (WGS) entry which is preliminary data.</text>
</comment>
<dbReference type="PANTHER" id="PTHR44688">
    <property type="entry name" value="DNA-BINDING TRANSCRIPTIONAL ACTIVATOR DEVR_DOSR"/>
    <property type="match status" value="1"/>
</dbReference>
<dbReference type="EMBL" id="JAWMAJ010000224">
    <property type="protein sequence ID" value="MDV7222403.1"/>
    <property type="molecule type" value="Genomic_DNA"/>
</dbReference>
<evidence type="ECO:0000256" key="3">
    <source>
        <dbReference type="ARBA" id="ARBA00023163"/>
    </source>
</evidence>
<keyword evidence="1" id="KW-0805">Transcription regulation</keyword>
<dbReference type="PROSITE" id="PS00622">
    <property type="entry name" value="HTH_LUXR_1"/>
    <property type="match status" value="1"/>
</dbReference>
<keyword evidence="6" id="KW-1185">Reference proteome</keyword>
<proteinExistence type="predicted"/>
<dbReference type="SUPFAM" id="SSF46894">
    <property type="entry name" value="C-terminal effector domain of the bipartite response regulators"/>
    <property type="match status" value="1"/>
</dbReference>
<name>A0ABU4FP65_9ACTN</name>
<gene>
    <name evidence="5" type="ORF">R5A26_41370</name>
</gene>
<dbReference type="PANTHER" id="PTHR44688:SF16">
    <property type="entry name" value="DNA-BINDING TRANSCRIPTIONAL ACTIVATOR DEVR_DOSR"/>
    <property type="match status" value="1"/>
</dbReference>
<evidence type="ECO:0000313" key="5">
    <source>
        <dbReference type="EMBL" id="MDV7222403.1"/>
    </source>
</evidence>
<keyword evidence="3" id="KW-0804">Transcription</keyword>
<sequence length="81" mass="8724">MGVRLSSGDREANGGRIMDILSCRELEIALLVSAGHTNGQIARILGLSPKTVETHLARMFRKLDVYSRAQIASLVGQMGSV</sequence>
<evidence type="ECO:0000256" key="1">
    <source>
        <dbReference type="ARBA" id="ARBA00023015"/>
    </source>
</evidence>
<keyword evidence="2" id="KW-0238">DNA-binding</keyword>
<dbReference type="Gene3D" id="1.10.10.10">
    <property type="entry name" value="Winged helix-like DNA-binding domain superfamily/Winged helix DNA-binding domain"/>
    <property type="match status" value="1"/>
</dbReference>
<dbReference type="InterPro" id="IPR036388">
    <property type="entry name" value="WH-like_DNA-bd_sf"/>
</dbReference>
<dbReference type="PRINTS" id="PR00038">
    <property type="entry name" value="HTHLUXR"/>
</dbReference>
<evidence type="ECO:0000313" key="6">
    <source>
        <dbReference type="Proteomes" id="UP001187346"/>
    </source>
</evidence>
<dbReference type="RefSeq" id="WP_317775235.1">
    <property type="nucleotide sequence ID" value="NZ_JAPEMW010000002.1"/>
</dbReference>
<accession>A0ABU4FP65</accession>
<dbReference type="InterPro" id="IPR016032">
    <property type="entry name" value="Sig_transdc_resp-reg_C-effctor"/>
</dbReference>
<dbReference type="CDD" id="cd06170">
    <property type="entry name" value="LuxR_C_like"/>
    <property type="match status" value="1"/>
</dbReference>
<evidence type="ECO:0000259" key="4">
    <source>
        <dbReference type="PROSITE" id="PS50043"/>
    </source>
</evidence>
<dbReference type="Proteomes" id="UP001187346">
    <property type="component" value="Unassembled WGS sequence"/>
</dbReference>
<evidence type="ECO:0000256" key="2">
    <source>
        <dbReference type="ARBA" id="ARBA00023125"/>
    </source>
</evidence>
<organism evidence="5 6">
    <name type="scientific">Streptomyces prunicolor</name>
    <dbReference type="NCBI Taxonomy" id="67348"/>
    <lineage>
        <taxon>Bacteria</taxon>
        <taxon>Bacillati</taxon>
        <taxon>Actinomycetota</taxon>
        <taxon>Actinomycetes</taxon>
        <taxon>Kitasatosporales</taxon>
        <taxon>Streptomycetaceae</taxon>
        <taxon>Streptomyces</taxon>
    </lineage>
</organism>
<dbReference type="Pfam" id="PF00196">
    <property type="entry name" value="GerE"/>
    <property type="match status" value="1"/>
</dbReference>
<dbReference type="PROSITE" id="PS50043">
    <property type="entry name" value="HTH_LUXR_2"/>
    <property type="match status" value="1"/>
</dbReference>